<keyword evidence="8" id="KW-0902">Two-component regulatory system</keyword>
<dbReference type="GO" id="GO:0005524">
    <property type="term" value="F:ATP binding"/>
    <property type="evidence" value="ECO:0007669"/>
    <property type="project" value="UniProtKB-KW"/>
</dbReference>
<dbReference type="AlphaFoldDB" id="A0A376RER1"/>
<keyword evidence="7" id="KW-0067">ATP-binding</keyword>
<accession>A0A376RER1</accession>
<dbReference type="EC" id="2.7.13.3" evidence="2"/>
<name>A0A376RER1_ECOLX</name>
<dbReference type="SUPFAM" id="SSF55874">
    <property type="entry name" value="ATPase domain of HSP90 chaperone/DNA topoisomerase II/histidine kinase"/>
    <property type="match status" value="1"/>
</dbReference>
<gene>
    <name evidence="10" type="primary">glrK_2</name>
    <name evidence="10" type="ORF">NCTC10865_01624</name>
</gene>
<dbReference type="GO" id="GO:0000156">
    <property type="term" value="F:phosphorelay response regulator activity"/>
    <property type="evidence" value="ECO:0007669"/>
    <property type="project" value="TreeGrafter"/>
</dbReference>
<dbReference type="Proteomes" id="UP000254159">
    <property type="component" value="Unassembled WGS sequence"/>
</dbReference>
<reference evidence="10 11" key="1">
    <citation type="submission" date="2018-06" db="EMBL/GenBank/DDBJ databases">
        <authorList>
            <consortium name="Pathogen Informatics"/>
            <person name="Doyle S."/>
        </authorList>
    </citation>
    <scope>NUCLEOTIDE SEQUENCE [LARGE SCALE GENOMIC DNA]</scope>
    <source>
        <strain evidence="10 11">NCTC10865</strain>
    </source>
</reference>
<dbReference type="PROSITE" id="PS50109">
    <property type="entry name" value="HIS_KIN"/>
    <property type="match status" value="1"/>
</dbReference>
<proteinExistence type="predicted"/>
<evidence type="ECO:0000259" key="9">
    <source>
        <dbReference type="PROSITE" id="PS50109"/>
    </source>
</evidence>
<evidence type="ECO:0000313" key="10">
    <source>
        <dbReference type="EMBL" id="STI16363.1"/>
    </source>
</evidence>
<evidence type="ECO:0000256" key="8">
    <source>
        <dbReference type="ARBA" id="ARBA00023012"/>
    </source>
</evidence>
<protein>
    <recommendedName>
        <fullName evidence="2">histidine kinase</fullName>
        <ecNumber evidence="2">2.7.13.3</ecNumber>
    </recommendedName>
</protein>
<keyword evidence="3" id="KW-0597">Phosphoprotein</keyword>
<dbReference type="SMART" id="SM00388">
    <property type="entry name" value="HisKA"/>
    <property type="match status" value="1"/>
</dbReference>
<dbReference type="GO" id="GO:0030295">
    <property type="term" value="F:protein kinase activator activity"/>
    <property type="evidence" value="ECO:0007669"/>
    <property type="project" value="TreeGrafter"/>
</dbReference>
<dbReference type="SMART" id="SM00387">
    <property type="entry name" value="HATPase_c"/>
    <property type="match status" value="1"/>
</dbReference>
<dbReference type="InterPro" id="IPR050351">
    <property type="entry name" value="BphY/WalK/GraS-like"/>
</dbReference>
<keyword evidence="6 10" id="KW-0418">Kinase</keyword>
<organism evidence="10 11">
    <name type="scientific">Escherichia coli</name>
    <dbReference type="NCBI Taxonomy" id="562"/>
    <lineage>
        <taxon>Bacteria</taxon>
        <taxon>Pseudomonadati</taxon>
        <taxon>Pseudomonadota</taxon>
        <taxon>Gammaproteobacteria</taxon>
        <taxon>Enterobacterales</taxon>
        <taxon>Enterobacteriaceae</taxon>
        <taxon>Escherichia</taxon>
    </lineage>
</organism>
<dbReference type="GO" id="GO:0000155">
    <property type="term" value="F:phosphorelay sensor kinase activity"/>
    <property type="evidence" value="ECO:0007669"/>
    <property type="project" value="InterPro"/>
</dbReference>
<evidence type="ECO:0000313" key="11">
    <source>
        <dbReference type="Proteomes" id="UP000254159"/>
    </source>
</evidence>
<dbReference type="Gene3D" id="1.10.287.130">
    <property type="match status" value="1"/>
</dbReference>
<dbReference type="Gene3D" id="3.30.565.10">
    <property type="entry name" value="Histidine kinase-like ATPase, C-terminal domain"/>
    <property type="match status" value="1"/>
</dbReference>
<dbReference type="SUPFAM" id="SSF47384">
    <property type="entry name" value="Homodimeric domain of signal transducing histidine kinase"/>
    <property type="match status" value="1"/>
</dbReference>
<evidence type="ECO:0000256" key="2">
    <source>
        <dbReference type="ARBA" id="ARBA00012438"/>
    </source>
</evidence>
<dbReference type="CDD" id="cd00082">
    <property type="entry name" value="HisKA"/>
    <property type="match status" value="1"/>
</dbReference>
<dbReference type="InterPro" id="IPR036097">
    <property type="entry name" value="HisK_dim/P_sf"/>
</dbReference>
<evidence type="ECO:0000256" key="3">
    <source>
        <dbReference type="ARBA" id="ARBA00022553"/>
    </source>
</evidence>
<dbReference type="GO" id="GO:0007234">
    <property type="term" value="P:osmosensory signaling via phosphorelay pathway"/>
    <property type="evidence" value="ECO:0007669"/>
    <property type="project" value="TreeGrafter"/>
</dbReference>
<comment type="catalytic activity">
    <reaction evidence="1">
        <text>ATP + protein L-histidine = ADP + protein N-phospho-L-histidine.</text>
        <dbReference type="EC" id="2.7.13.3"/>
    </reaction>
</comment>
<sequence>MINRLGEGRSLGNSVSFSGPSELRSVGQRILWLSERLSWLESQRHQFLRHLSHELKTPLASMREGTELLADQVVGPLTPEQKEVVSILDSSSRNLQKLIEQLLDYNRKQADSAVELENVELAPLVETVVSAHSLPARAKMMHTDVDLKATACLAEPMLLMSVLDNLYSNAVHYGAESGNICLRSSSHGARVYIDVINTGTPIPQEERAMIFEPFFQGSHQRKGAVKGQRSGIKHCQGLYSPYARGTVSGRRERARRLFPH</sequence>
<evidence type="ECO:0000256" key="1">
    <source>
        <dbReference type="ARBA" id="ARBA00000085"/>
    </source>
</evidence>
<dbReference type="InterPro" id="IPR003594">
    <property type="entry name" value="HATPase_dom"/>
</dbReference>
<evidence type="ECO:0000256" key="7">
    <source>
        <dbReference type="ARBA" id="ARBA00022840"/>
    </source>
</evidence>
<dbReference type="Pfam" id="PF02518">
    <property type="entry name" value="HATPase_c"/>
    <property type="match status" value="1"/>
</dbReference>
<keyword evidence="4 10" id="KW-0808">Transferase</keyword>
<evidence type="ECO:0000256" key="4">
    <source>
        <dbReference type="ARBA" id="ARBA00022679"/>
    </source>
</evidence>
<feature type="domain" description="Histidine kinase" evidence="9">
    <location>
        <begin position="50"/>
        <end position="248"/>
    </location>
</feature>
<dbReference type="InterPro" id="IPR036890">
    <property type="entry name" value="HATPase_C_sf"/>
</dbReference>
<keyword evidence="5" id="KW-0547">Nucleotide-binding</keyword>
<evidence type="ECO:0000256" key="5">
    <source>
        <dbReference type="ARBA" id="ARBA00022741"/>
    </source>
</evidence>
<dbReference type="FunFam" id="1.10.287.130:FF:000039">
    <property type="entry name" value="Sensor-like histidine kinase YfhK"/>
    <property type="match status" value="1"/>
</dbReference>
<dbReference type="PANTHER" id="PTHR42878">
    <property type="entry name" value="TWO-COMPONENT HISTIDINE KINASE"/>
    <property type="match status" value="1"/>
</dbReference>
<dbReference type="Pfam" id="PF00512">
    <property type="entry name" value="HisKA"/>
    <property type="match status" value="1"/>
</dbReference>
<dbReference type="EMBL" id="UGCD01000002">
    <property type="protein sequence ID" value="STI16363.1"/>
    <property type="molecule type" value="Genomic_DNA"/>
</dbReference>
<dbReference type="InterPro" id="IPR003661">
    <property type="entry name" value="HisK_dim/P_dom"/>
</dbReference>
<evidence type="ECO:0000256" key="6">
    <source>
        <dbReference type="ARBA" id="ARBA00022777"/>
    </source>
</evidence>
<dbReference type="InterPro" id="IPR005467">
    <property type="entry name" value="His_kinase_dom"/>
</dbReference>
<dbReference type="PANTHER" id="PTHR42878:SF7">
    <property type="entry name" value="SENSOR HISTIDINE KINASE GLRK"/>
    <property type="match status" value="1"/>
</dbReference>